<comment type="similarity">
    <text evidence="11">Belongs to the plant CAR protein family.</text>
</comment>
<evidence type="ECO:0000256" key="5">
    <source>
        <dbReference type="ARBA" id="ARBA00022682"/>
    </source>
</evidence>
<dbReference type="PROSITE" id="PS50004">
    <property type="entry name" value="C2"/>
    <property type="match status" value="1"/>
</dbReference>
<evidence type="ECO:0000256" key="2">
    <source>
        <dbReference type="ARBA" id="ARBA00004236"/>
    </source>
</evidence>
<evidence type="ECO:0000313" key="13">
    <source>
        <dbReference type="EMBL" id="MED6191609.1"/>
    </source>
</evidence>
<dbReference type="InterPro" id="IPR000008">
    <property type="entry name" value="C2_dom"/>
</dbReference>
<accession>A0ABU6X260</accession>
<keyword evidence="3" id="KW-0343">GTPase activation</keyword>
<keyword evidence="14" id="KW-1185">Reference proteome</keyword>
<proteinExistence type="inferred from homology"/>
<evidence type="ECO:0000313" key="14">
    <source>
        <dbReference type="Proteomes" id="UP001341840"/>
    </source>
</evidence>
<reference evidence="13 14" key="1">
    <citation type="journal article" date="2023" name="Plants (Basel)">
        <title>Bridging the Gap: Combining Genomics and Transcriptomics Approaches to Understand Stylosanthes scabra, an Orphan Legume from the Brazilian Caatinga.</title>
        <authorList>
            <person name="Ferreira-Neto J.R.C."/>
            <person name="da Silva M.D."/>
            <person name="Binneck E."/>
            <person name="de Melo N.F."/>
            <person name="da Silva R.H."/>
            <person name="de Melo A.L.T.M."/>
            <person name="Pandolfi V."/>
            <person name="Bustamante F.O."/>
            <person name="Brasileiro-Vidal A.C."/>
            <person name="Benko-Iseppon A.M."/>
        </authorList>
    </citation>
    <scope>NUCLEOTIDE SEQUENCE [LARGE SCALE GENOMIC DNA]</scope>
    <source>
        <tissue evidence="13">Leaves</tissue>
    </source>
</reference>
<feature type="domain" description="C2" evidence="12">
    <location>
        <begin position="1"/>
        <end position="103"/>
    </location>
</feature>
<comment type="subcellular location">
    <subcellularLocation>
        <location evidence="2">Cell membrane</location>
    </subcellularLocation>
    <subcellularLocation>
        <location evidence="1">Nucleus</location>
    </subcellularLocation>
</comment>
<keyword evidence="10" id="KW-0539">Nucleus</keyword>
<sequence>MDGIYGILKLRIKRGIDLAIRDLLSSDPYVVVTMGSQKLKTKIIYKNTNPEWNEEFTLMVEDIKTPIRLNVFDKDTFTPDDEMGEAIIDIKPYVECWKMELESLPEGSVAERIQPSENNYLADESPCIWRHGTIIQHMVLTLRNVECGELICELEWLNILGSMRLLELQQQL</sequence>
<evidence type="ECO:0000256" key="4">
    <source>
        <dbReference type="ARBA" id="ARBA00022475"/>
    </source>
</evidence>
<name>A0ABU6X260_9FABA</name>
<evidence type="ECO:0000259" key="12">
    <source>
        <dbReference type="PROSITE" id="PS50004"/>
    </source>
</evidence>
<dbReference type="InterPro" id="IPR035892">
    <property type="entry name" value="C2_domain_sf"/>
</dbReference>
<dbReference type="PANTHER" id="PTHR45933">
    <property type="entry name" value="PROTEIN C2-DOMAIN ABA-RELATED 4"/>
    <property type="match status" value="1"/>
</dbReference>
<comment type="caution">
    <text evidence="13">The sequence shown here is derived from an EMBL/GenBank/DDBJ whole genome shotgun (WGS) entry which is preliminary data.</text>
</comment>
<dbReference type="PANTHER" id="PTHR45933:SF12">
    <property type="entry name" value="PROTEIN C2-DOMAIN ABA-RELATED 9"/>
    <property type="match status" value="1"/>
</dbReference>
<keyword evidence="8" id="KW-0446">Lipid-binding</keyword>
<evidence type="ECO:0000256" key="3">
    <source>
        <dbReference type="ARBA" id="ARBA00022468"/>
    </source>
</evidence>
<gene>
    <name evidence="13" type="ORF">PIB30_001888</name>
</gene>
<evidence type="ECO:0000256" key="9">
    <source>
        <dbReference type="ARBA" id="ARBA00023136"/>
    </source>
</evidence>
<evidence type="ECO:0000256" key="11">
    <source>
        <dbReference type="ARBA" id="ARBA00024037"/>
    </source>
</evidence>
<keyword evidence="4" id="KW-1003">Cell membrane</keyword>
<dbReference type="InterPro" id="IPR044562">
    <property type="entry name" value="CAR1-11"/>
</dbReference>
<evidence type="ECO:0000256" key="1">
    <source>
        <dbReference type="ARBA" id="ARBA00004123"/>
    </source>
</evidence>
<evidence type="ECO:0000256" key="7">
    <source>
        <dbReference type="ARBA" id="ARBA00022837"/>
    </source>
</evidence>
<keyword evidence="7" id="KW-0106">Calcium</keyword>
<dbReference type="Pfam" id="PF00168">
    <property type="entry name" value="C2"/>
    <property type="match status" value="1"/>
</dbReference>
<dbReference type="SUPFAM" id="SSF49562">
    <property type="entry name" value="C2 domain (Calcium/lipid-binding domain, CaLB)"/>
    <property type="match status" value="1"/>
</dbReference>
<evidence type="ECO:0000256" key="6">
    <source>
        <dbReference type="ARBA" id="ARBA00022723"/>
    </source>
</evidence>
<keyword evidence="5" id="KW-0938">Abscisic acid signaling pathway</keyword>
<dbReference type="Gene3D" id="2.60.40.150">
    <property type="entry name" value="C2 domain"/>
    <property type="match status" value="1"/>
</dbReference>
<organism evidence="13 14">
    <name type="scientific">Stylosanthes scabra</name>
    <dbReference type="NCBI Taxonomy" id="79078"/>
    <lineage>
        <taxon>Eukaryota</taxon>
        <taxon>Viridiplantae</taxon>
        <taxon>Streptophyta</taxon>
        <taxon>Embryophyta</taxon>
        <taxon>Tracheophyta</taxon>
        <taxon>Spermatophyta</taxon>
        <taxon>Magnoliopsida</taxon>
        <taxon>eudicotyledons</taxon>
        <taxon>Gunneridae</taxon>
        <taxon>Pentapetalae</taxon>
        <taxon>rosids</taxon>
        <taxon>fabids</taxon>
        <taxon>Fabales</taxon>
        <taxon>Fabaceae</taxon>
        <taxon>Papilionoideae</taxon>
        <taxon>50 kb inversion clade</taxon>
        <taxon>dalbergioids sensu lato</taxon>
        <taxon>Dalbergieae</taxon>
        <taxon>Pterocarpus clade</taxon>
        <taxon>Stylosanthes</taxon>
    </lineage>
</organism>
<keyword evidence="6" id="KW-0479">Metal-binding</keyword>
<evidence type="ECO:0000256" key="8">
    <source>
        <dbReference type="ARBA" id="ARBA00023121"/>
    </source>
</evidence>
<evidence type="ECO:0000256" key="10">
    <source>
        <dbReference type="ARBA" id="ARBA00023242"/>
    </source>
</evidence>
<keyword evidence="9" id="KW-0472">Membrane</keyword>
<protein>
    <recommendedName>
        <fullName evidence="12">C2 domain-containing protein</fullName>
    </recommendedName>
</protein>
<dbReference type="Proteomes" id="UP001341840">
    <property type="component" value="Unassembled WGS sequence"/>
</dbReference>
<dbReference type="EMBL" id="JASCZI010211452">
    <property type="protein sequence ID" value="MED6191609.1"/>
    <property type="molecule type" value="Genomic_DNA"/>
</dbReference>
<dbReference type="SMART" id="SM00239">
    <property type="entry name" value="C2"/>
    <property type="match status" value="1"/>
</dbReference>